<dbReference type="Pfam" id="PF05258">
    <property type="entry name" value="DciA"/>
    <property type="match status" value="1"/>
</dbReference>
<dbReference type="RefSeq" id="WP_284099126.1">
    <property type="nucleotide sequence ID" value="NZ_JARRAF010000002.1"/>
</dbReference>
<sequence>MHSRKIASFIDRTPNLARLGKLAAALRELQKTWNDSLPDELKGLSEAVGGEGGTLVVATRSSAVAAKLRQMETRLLINLAKNGLEVSAIKVRMQVELLPHQAKNPKRNLELGESALNAFSSASEQLPDSPLKQALHTLLAKRRQS</sequence>
<organism evidence="1 2">
    <name type="scientific">Parachitinimonas caeni</name>
    <dbReference type="NCBI Taxonomy" id="3031301"/>
    <lineage>
        <taxon>Bacteria</taxon>
        <taxon>Pseudomonadati</taxon>
        <taxon>Pseudomonadota</taxon>
        <taxon>Betaproteobacteria</taxon>
        <taxon>Neisseriales</taxon>
        <taxon>Chitinibacteraceae</taxon>
        <taxon>Parachitinimonas</taxon>
    </lineage>
</organism>
<dbReference type="InterPro" id="IPR007922">
    <property type="entry name" value="DciA-like"/>
</dbReference>
<evidence type="ECO:0000313" key="2">
    <source>
        <dbReference type="Proteomes" id="UP001172778"/>
    </source>
</evidence>
<gene>
    <name evidence="1" type="ORF">PZA18_02105</name>
</gene>
<dbReference type="Proteomes" id="UP001172778">
    <property type="component" value="Unassembled WGS sequence"/>
</dbReference>
<protein>
    <submittedName>
        <fullName evidence="1">DciA family protein</fullName>
    </submittedName>
</protein>
<reference evidence="1" key="1">
    <citation type="submission" date="2023-03" db="EMBL/GenBank/DDBJ databases">
        <title>Chitinimonas shenzhenensis gen. nov., sp. nov., a novel member of family Burkholderiaceae isolated from activated sludge collected in Shen Zhen, China.</title>
        <authorList>
            <person name="Wang X."/>
        </authorList>
    </citation>
    <scope>NUCLEOTIDE SEQUENCE</scope>
    <source>
        <strain evidence="1">DQS-5</strain>
    </source>
</reference>
<dbReference type="EMBL" id="JARRAF010000002">
    <property type="protein sequence ID" value="MDK2122838.1"/>
    <property type="molecule type" value="Genomic_DNA"/>
</dbReference>
<evidence type="ECO:0000313" key="1">
    <source>
        <dbReference type="EMBL" id="MDK2122838.1"/>
    </source>
</evidence>
<accession>A0ABT7DRY8</accession>
<proteinExistence type="predicted"/>
<keyword evidence="2" id="KW-1185">Reference proteome</keyword>
<comment type="caution">
    <text evidence="1">The sequence shown here is derived from an EMBL/GenBank/DDBJ whole genome shotgun (WGS) entry which is preliminary data.</text>
</comment>
<name>A0ABT7DRY8_9NEIS</name>